<evidence type="ECO:0000313" key="2">
    <source>
        <dbReference type="Proteomes" id="UP000246661"/>
    </source>
</evidence>
<accession>A0A317QJA8</accession>
<dbReference type="AlphaFoldDB" id="A0A317QJA8"/>
<dbReference type="Proteomes" id="UP000246661">
    <property type="component" value="Unassembled WGS sequence"/>
</dbReference>
<protein>
    <submittedName>
        <fullName evidence="1">Uncharacterized protein</fullName>
    </submittedName>
</protein>
<sequence>MATWDEVRAACAPVLADLERTHPGGARFERDTGAFPVPAEGWLRDTRTGTGTGLFLVDGTPLEQVLDATEKLQEAAFDVVWGAWPECPEHPRGHPLTVEARDAAAVWVCDRSGRVVARVGELPG</sequence>
<gene>
    <name evidence="1" type="ORF">JD79_02954</name>
</gene>
<keyword evidence="2" id="KW-1185">Reference proteome</keyword>
<evidence type="ECO:0000313" key="1">
    <source>
        <dbReference type="EMBL" id="PWW23778.1"/>
    </source>
</evidence>
<name>A0A317QJA8_9ACTN</name>
<dbReference type="EMBL" id="QGTX01000001">
    <property type="protein sequence ID" value="PWW23778.1"/>
    <property type="molecule type" value="Genomic_DNA"/>
</dbReference>
<reference evidence="2" key="1">
    <citation type="submission" date="2018-05" db="EMBL/GenBank/DDBJ databases">
        <authorList>
            <person name="Klenk H.-P."/>
            <person name="Huntemann M."/>
            <person name="Clum A."/>
            <person name="Pillay M."/>
            <person name="Palaniappan K."/>
            <person name="Varghese N."/>
            <person name="Mikhailova N."/>
            <person name="Stamatis D."/>
            <person name="Reddy T."/>
            <person name="Daum C."/>
            <person name="Shapiro N."/>
            <person name="Ivanova N."/>
            <person name="Kyrpides N."/>
            <person name="Woyke T."/>
        </authorList>
    </citation>
    <scope>NUCLEOTIDE SEQUENCE [LARGE SCALE GENOMIC DNA]</scope>
    <source>
        <strain evidence="2">DSM 45417</strain>
    </source>
</reference>
<organism evidence="1 2">
    <name type="scientific">Geodermatophilus normandii</name>
    <dbReference type="NCBI Taxonomy" id="1137989"/>
    <lineage>
        <taxon>Bacteria</taxon>
        <taxon>Bacillati</taxon>
        <taxon>Actinomycetota</taxon>
        <taxon>Actinomycetes</taxon>
        <taxon>Geodermatophilales</taxon>
        <taxon>Geodermatophilaceae</taxon>
        <taxon>Geodermatophilus</taxon>
    </lineage>
</organism>
<proteinExistence type="predicted"/>
<comment type="caution">
    <text evidence="1">The sequence shown here is derived from an EMBL/GenBank/DDBJ whole genome shotgun (WGS) entry which is preliminary data.</text>
</comment>
<dbReference type="OrthoDB" id="5197182at2"/>
<dbReference type="RefSeq" id="WP_110006100.1">
    <property type="nucleotide sequence ID" value="NZ_QGTX01000001.1"/>
</dbReference>